<protein>
    <submittedName>
        <fullName evidence="1">Sporulation histidine kinase inhibitor Sda</fullName>
    </submittedName>
</protein>
<name>A0A323TZM9_9BACI</name>
<evidence type="ECO:0000313" key="2">
    <source>
        <dbReference type="Proteomes" id="UP000248214"/>
    </source>
</evidence>
<dbReference type="Pfam" id="PF08970">
    <property type="entry name" value="Sda"/>
    <property type="match status" value="1"/>
</dbReference>
<dbReference type="InterPro" id="IPR036916">
    <property type="entry name" value="Sda_sf"/>
</dbReference>
<dbReference type="OrthoDB" id="2933732at2"/>
<comment type="caution">
    <text evidence="1">The sequence shown here is derived from an EMBL/GenBank/DDBJ whole genome shotgun (WGS) entry which is preliminary data.</text>
</comment>
<sequence length="50" mass="5854">MSTSIKELENDQLVEVYSNAKKLNLDMEFIKILEEEITRRNILPNEATQT</sequence>
<dbReference type="InterPro" id="IPR015064">
    <property type="entry name" value="Sda"/>
</dbReference>
<organism evidence="1 2">
    <name type="scientific">Salipaludibacillus keqinensis</name>
    <dbReference type="NCBI Taxonomy" id="2045207"/>
    <lineage>
        <taxon>Bacteria</taxon>
        <taxon>Bacillati</taxon>
        <taxon>Bacillota</taxon>
        <taxon>Bacilli</taxon>
        <taxon>Bacillales</taxon>
        <taxon>Bacillaceae</taxon>
    </lineage>
</organism>
<dbReference type="SUPFAM" id="SSF100985">
    <property type="entry name" value="Sporulation inhibitor Sda"/>
    <property type="match status" value="1"/>
</dbReference>
<dbReference type="Gene3D" id="1.10.287.1100">
    <property type="entry name" value="Sporulation inhibitor A"/>
    <property type="match status" value="1"/>
</dbReference>
<dbReference type="Proteomes" id="UP000248214">
    <property type="component" value="Unassembled WGS sequence"/>
</dbReference>
<accession>A0A323TZM9</accession>
<keyword evidence="2" id="KW-1185">Reference proteome</keyword>
<reference evidence="1 2" key="1">
    <citation type="submission" date="2017-10" db="EMBL/GenBank/DDBJ databases">
        <title>Bacillus sp. nov., a halophilic bacterium isolated from a Keqin Lake.</title>
        <authorList>
            <person name="Wang H."/>
        </authorList>
    </citation>
    <scope>NUCLEOTIDE SEQUENCE [LARGE SCALE GENOMIC DNA]</scope>
    <source>
        <strain evidence="1 2">KQ-12</strain>
    </source>
</reference>
<proteinExistence type="predicted"/>
<dbReference type="EMBL" id="PDOD01000001">
    <property type="protein sequence ID" value="PYZ95055.1"/>
    <property type="molecule type" value="Genomic_DNA"/>
</dbReference>
<gene>
    <name evidence="1" type="ORF">CR194_05945</name>
</gene>
<dbReference type="AlphaFoldDB" id="A0A323TZM9"/>
<dbReference type="RefSeq" id="WP_110608690.1">
    <property type="nucleotide sequence ID" value="NZ_PDOD01000001.1"/>
</dbReference>
<evidence type="ECO:0000313" key="1">
    <source>
        <dbReference type="EMBL" id="PYZ95055.1"/>
    </source>
</evidence>